<dbReference type="Proteomes" id="UP000279259">
    <property type="component" value="Unassembled WGS sequence"/>
</dbReference>
<feature type="chain" id="PRO_5019419943" evidence="1">
    <location>
        <begin position="19"/>
        <end position="216"/>
    </location>
</feature>
<reference evidence="2 3" key="1">
    <citation type="submission" date="2018-11" db="EMBL/GenBank/DDBJ databases">
        <title>Genome sequence of Saitozyma podzolica DSM 27192.</title>
        <authorList>
            <person name="Aliyu H."/>
            <person name="Gorte O."/>
            <person name="Ochsenreither K."/>
        </authorList>
    </citation>
    <scope>NUCLEOTIDE SEQUENCE [LARGE SCALE GENOMIC DNA]</scope>
    <source>
        <strain evidence="2 3">DSM 27192</strain>
    </source>
</reference>
<protein>
    <submittedName>
        <fullName evidence="2">Uncharacterized protein</fullName>
    </submittedName>
</protein>
<gene>
    <name evidence="2" type="ORF">EHS25_004624</name>
</gene>
<dbReference type="OrthoDB" id="3362246at2759"/>
<keyword evidence="3" id="KW-1185">Reference proteome</keyword>
<accession>A0A427YUK3</accession>
<dbReference type="EMBL" id="RSCD01000002">
    <property type="protein sequence ID" value="RSH94818.1"/>
    <property type="molecule type" value="Genomic_DNA"/>
</dbReference>
<comment type="caution">
    <text evidence="2">The sequence shown here is derived from an EMBL/GenBank/DDBJ whole genome shotgun (WGS) entry which is preliminary data.</text>
</comment>
<feature type="signal peptide" evidence="1">
    <location>
        <begin position="1"/>
        <end position="18"/>
    </location>
</feature>
<proteinExistence type="predicted"/>
<dbReference type="PANTHER" id="PTHR37487:SF2">
    <property type="entry name" value="EXPRESSED PROTEIN"/>
    <property type="match status" value="1"/>
</dbReference>
<evidence type="ECO:0000313" key="2">
    <source>
        <dbReference type="EMBL" id="RSH94818.1"/>
    </source>
</evidence>
<evidence type="ECO:0000256" key="1">
    <source>
        <dbReference type="SAM" id="SignalP"/>
    </source>
</evidence>
<dbReference type="AlphaFoldDB" id="A0A427YUK3"/>
<sequence length="216" mass="20138">MMFSKLLVPVALAASALAQTFSINTPPSLVQCQPGQISWVGGTSPFILAAIPAGQTSAAAIETISSSLTASPYTWTVNLASGTNITLKLTDADGNLAYSSPIVIQAGTSTSCLNASASTSGLSTAAVTTTGSSSASGSAVVSSSAAASSAVTSSTSKAASSASSAASSAASAAGSAASAASSAAASATSKSGALATAVAGLPALAAGLIGGVAVLL</sequence>
<name>A0A427YUK3_9TREE</name>
<organism evidence="2 3">
    <name type="scientific">Saitozyma podzolica</name>
    <dbReference type="NCBI Taxonomy" id="1890683"/>
    <lineage>
        <taxon>Eukaryota</taxon>
        <taxon>Fungi</taxon>
        <taxon>Dikarya</taxon>
        <taxon>Basidiomycota</taxon>
        <taxon>Agaricomycotina</taxon>
        <taxon>Tremellomycetes</taxon>
        <taxon>Tremellales</taxon>
        <taxon>Trimorphomycetaceae</taxon>
        <taxon>Saitozyma</taxon>
    </lineage>
</organism>
<keyword evidence="1" id="KW-0732">Signal</keyword>
<dbReference type="PANTHER" id="PTHR37487">
    <property type="entry name" value="CHROMOSOME 1, WHOLE GENOME SHOTGUN SEQUENCE"/>
    <property type="match status" value="1"/>
</dbReference>
<evidence type="ECO:0000313" key="3">
    <source>
        <dbReference type="Proteomes" id="UP000279259"/>
    </source>
</evidence>